<dbReference type="GeneID" id="70129824"/>
<name>A0A9P8RI39_9PEZI</name>
<reference evidence="2" key="1">
    <citation type="journal article" date="2021" name="Nat. Commun.">
        <title>Genetic determinants of endophytism in the Arabidopsis root mycobiome.</title>
        <authorList>
            <person name="Mesny F."/>
            <person name="Miyauchi S."/>
            <person name="Thiergart T."/>
            <person name="Pickel B."/>
            <person name="Atanasova L."/>
            <person name="Karlsson M."/>
            <person name="Huettel B."/>
            <person name="Barry K.W."/>
            <person name="Haridas S."/>
            <person name="Chen C."/>
            <person name="Bauer D."/>
            <person name="Andreopoulos W."/>
            <person name="Pangilinan J."/>
            <person name="LaButti K."/>
            <person name="Riley R."/>
            <person name="Lipzen A."/>
            <person name="Clum A."/>
            <person name="Drula E."/>
            <person name="Henrissat B."/>
            <person name="Kohler A."/>
            <person name="Grigoriev I.V."/>
            <person name="Martin F.M."/>
            <person name="Hacquard S."/>
        </authorList>
    </citation>
    <scope>NUCLEOTIDE SEQUENCE</scope>
    <source>
        <strain evidence="2">MPI-SDFR-AT-0073</strain>
    </source>
</reference>
<gene>
    <name evidence="2" type="ORF">BKA67DRAFT_541411</name>
</gene>
<sequence>MPGTTNGTGAQQTPIPVPVPPVLQTQSQTQQVNYVPPTPATASGPTGAAVSSVPLLSKAPVASVAPIPSNTQTPPTPAPPQAQTISRPVAVPAAQTPIPAPVPHVSLSPPAAPTPATPAAPRGAIAASPAPVTGLDTTNAKPNAPPRKSSPERPKVEPLTPPLGPVQFPPPRQSHAYPGHPEQQTAIAPPAPEPIDFGNNPDVLALQSAISILQLQSAKSKRDMVVLQKAKEAALADPEAFVKDLGAGKVHMGGTGLAASLGEDDDDDEDSSEDEAENATGAVKSEPGATAVDTKPKLKPRREKPESKPWSQLPNKQNVVRMPPINWSQYAVVGESLDRLHREQVSRPSQGTPATISADGMFVFQGAGRQEENRGIAAPYDPLRDKLPVKKPKTRTPSRQQG</sequence>
<accession>A0A9P8RI39</accession>
<dbReference type="Proteomes" id="UP000758603">
    <property type="component" value="Unassembled WGS sequence"/>
</dbReference>
<comment type="caution">
    <text evidence="2">The sequence shown here is derived from an EMBL/GenBank/DDBJ whole genome shotgun (WGS) entry which is preliminary data.</text>
</comment>
<evidence type="ECO:0000256" key="1">
    <source>
        <dbReference type="SAM" id="MobiDB-lite"/>
    </source>
</evidence>
<feature type="compositionally biased region" description="Acidic residues" evidence="1">
    <location>
        <begin position="262"/>
        <end position="277"/>
    </location>
</feature>
<evidence type="ECO:0000313" key="3">
    <source>
        <dbReference type="Proteomes" id="UP000758603"/>
    </source>
</evidence>
<dbReference type="EMBL" id="JAGPXC010000010">
    <property type="protein sequence ID" value="KAH6646443.1"/>
    <property type="molecule type" value="Genomic_DNA"/>
</dbReference>
<feature type="region of interest" description="Disordered" evidence="1">
    <location>
        <begin position="249"/>
        <end position="323"/>
    </location>
</feature>
<dbReference type="RefSeq" id="XP_045952957.1">
    <property type="nucleotide sequence ID" value="XM_046100932.1"/>
</dbReference>
<proteinExistence type="predicted"/>
<dbReference type="AlphaFoldDB" id="A0A9P8RI39"/>
<dbReference type="OrthoDB" id="20473at2759"/>
<dbReference type="InterPro" id="IPR037830">
    <property type="entry name" value="ZZZ3"/>
</dbReference>
<feature type="compositionally biased region" description="Low complexity" evidence="1">
    <location>
        <begin position="119"/>
        <end position="131"/>
    </location>
</feature>
<protein>
    <submittedName>
        <fullName evidence="2">Uncharacterized protein</fullName>
    </submittedName>
</protein>
<dbReference type="PANTHER" id="PTHR22705:SF0">
    <property type="entry name" value="ZZ-TYPE ZINC FINGER-CONTAINING PROTEIN 3"/>
    <property type="match status" value="1"/>
</dbReference>
<feature type="compositionally biased region" description="Low complexity" evidence="1">
    <location>
        <begin position="40"/>
        <end position="50"/>
    </location>
</feature>
<feature type="compositionally biased region" description="Low complexity" evidence="1">
    <location>
        <begin position="22"/>
        <end position="32"/>
    </location>
</feature>
<feature type="region of interest" description="Disordered" evidence="1">
    <location>
        <begin position="368"/>
        <end position="402"/>
    </location>
</feature>
<keyword evidence="3" id="KW-1185">Reference proteome</keyword>
<dbReference type="PANTHER" id="PTHR22705">
    <property type="entry name" value="ZINC FINGER, ZZ DOMAIN CONTAINING 3"/>
    <property type="match status" value="1"/>
</dbReference>
<feature type="compositionally biased region" description="Pro residues" evidence="1">
    <location>
        <begin position="159"/>
        <end position="172"/>
    </location>
</feature>
<organism evidence="2 3">
    <name type="scientific">Truncatella angustata</name>
    <dbReference type="NCBI Taxonomy" id="152316"/>
    <lineage>
        <taxon>Eukaryota</taxon>
        <taxon>Fungi</taxon>
        <taxon>Dikarya</taxon>
        <taxon>Ascomycota</taxon>
        <taxon>Pezizomycotina</taxon>
        <taxon>Sordariomycetes</taxon>
        <taxon>Xylariomycetidae</taxon>
        <taxon>Amphisphaeriales</taxon>
        <taxon>Sporocadaceae</taxon>
        <taxon>Truncatella</taxon>
    </lineage>
</organism>
<feature type="region of interest" description="Disordered" evidence="1">
    <location>
        <begin position="64"/>
        <end position="200"/>
    </location>
</feature>
<evidence type="ECO:0000313" key="2">
    <source>
        <dbReference type="EMBL" id="KAH6646443.1"/>
    </source>
</evidence>
<feature type="region of interest" description="Disordered" evidence="1">
    <location>
        <begin position="1"/>
        <end position="50"/>
    </location>
</feature>
<feature type="compositionally biased region" description="Polar residues" evidence="1">
    <location>
        <begin position="1"/>
        <end position="10"/>
    </location>
</feature>